<feature type="signal peptide" evidence="7">
    <location>
        <begin position="1"/>
        <end position="18"/>
    </location>
</feature>
<dbReference type="InterPro" id="IPR000668">
    <property type="entry name" value="Peptidase_C1A_C"/>
</dbReference>
<dbReference type="PROSITE" id="PS00639">
    <property type="entry name" value="THIOL_PROTEASE_HIS"/>
    <property type="match status" value="1"/>
</dbReference>
<dbReference type="SMART" id="SM00848">
    <property type="entry name" value="Inhibitor_I29"/>
    <property type="match status" value="1"/>
</dbReference>
<dbReference type="InterPro" id="IPR025660">
    <property type="entry name" value="Pept_his_AS"/>
</dbReference>
<keyword evidence="11" id="KW-1185">Reference proteome</keyword>
<comment type="caution">
    <text evidence="10">The sequence shown here is derived from an EMBL/GenBank/DDBJ whole genome shotgun (WGS) entry which is preliminary data.</text>
</comment>
<feature type="domain" description="Peptidase C1A papain C-terminal" evidence="8">
    <location>
        <begin position="326"/>
        <end position="542"/>
    </location>
</feature>
<gene>
    <name evidence="10" type="ORF">NP493_583g00011</name>
</gene>
<sequence length="543" mass="60900">MHQCLWLLFAAATGIVGAAPSPPVWPPSYSVQGVLQLPYAEIQEPFTAYWDVKNNRSRIDYYGKTVITIQRAGAGVPGDMGVSIKVAPMTTETVYNARTCFLINGSSEYQITTQAILPDLTGFTLVASSSLYGKDCDVWKMKKLIGQKRNIYTMYMERKTGVPVRYIMQGYDSLLGSHFDKYYLDYSNFKVKVIPADIFNIPPEVKKCGSYPGPGDVAERQLEMNPARQFIGSDEPHMTQMFDNFKKTHKKGYANKVEHERRKNIFRHNVRYVHSMNRANLTFSLKLNHLADLEDGELRLMRGRRPSSGFNGGRPFNMAQYSDLDIPDELNWWLHGAVNPVKDQGVCGSCWSFGSTGAVEGAYFMKTGRLVRLSQQELMDCSWGEGNNACDGGEDFRSYQWIMKHGQATEGDYGQYKAQDGYCNYKNVTPTAKMTGFVNVTSGDLDALKVALAKHGPVSVAMDASHKSLSFYANGVYYEPKCRSGSDQLDHAVLAVGYGTWKGQDYWLIRNSWSTYWGNDGYVLIARKDNNCGIATAPTFVLM</sequence>
<dbReference type="CDD" id="cd02248">
    <property type="entry name" value="Peptidase_C1A"/>
    <property type="match status" value="1"/>
</dbReference>
<protein>
    <submittedName>
        <fullName evidence="10">Uncharacterized protein</fullName>
    </submittedName>
</protein>
<dbReference type="InterPro" id="IPR025661">
    <property type="entry name" value="Pept_asp_AS"/>
</dbReference>
<accession>A0AAD9NP74</accession>
<dbReference type="PROSITE" id="PS00640">
    <property type="entry name" value="THIOL_PROTEASE_ASN"/>
    <property type="match status" value="1"/>
</dbReference>
<dbReference type="SUPFAM" id="SSF54001">
    <property type="entry name" value="Cysteine proteinases"/>
    <property type="match status" value="1"/>
</dbReference>
<keyword evidence="5" id="KW-0865">Zymogen</keyword>
<evidence type="ECO:0000256" key="6">
    <source>
        <dbReference type="ARBA" id="ARBA00023157"/>
    </source>
</evidence>
<keyword evidence="2" id="KW-0645">Protease</keyword>
<dbReference type="PANTHER" id="PTHR12411">
    <property type="entry name" value="CYSTEINE PROTEASE FAMILY C1-RELATED"/>
    <property type="match status" value="1"/>
</dbReference>
<dbReference type="SMART" id="SM00645">
    <property type="entry name" value="Pept_C1"/>
    <property type="match status" value="1"/>
</dbReference>
<feature type="domain" description="Cathepsin propeptide inhibitor" evidence="9">
    <location>
        <begin position="242"/>
        <end position="298"/>
    </location>
</feature>
<keyword evidence="6" id="KW-1015">Disulfide bond</keyword>
<dbReference type="Gene3D" id="3.90.70.10">
    <property type="entry name" value="Cysteine proteinases"/>
    <property type="match status" value="1"/>
</dbReference>
<dbReference type="PRINTS" id="PR00705">
    <property type="entry name" value="PAPAIN"/>
</dbReference>
<evidence type="ECO:0000259" key="9">
    <source>
        <dbReference type="SMART" id="SM00848"/>
    </source>
</evidence>
<feature type="chain" id="PRO_5041972740" evidence="7">
    <location>
        <begin position="19"/>
        <end position="543"/>
    </location>
</feature>
<dbReference type="PROSITE" id="PS00139">
    <property type="entry name" value="THIOL_PROTEASE_CYS"/>
    <property type="match status" value="1"/>
</dbReference>
<dbReference type="InterPro" id="IPR000169">
    <property type="entry name" value="Pept_cys_AS"/>
</dbReference>
<evidence type="ECO:0000256" key="7">
    <source>
        <dbReference type="SAM" id="SignalP"/>
    </source>
</evidence>
<dbReference type="Pfam" id="PF00112">
    <property type="entry name" value="Peptidase_C1"/>
    <property type="match status" value="1"/>
</dbReference>
<evidence type="ECO:0000256" key="3">
    <source>
        <dbReference type="ARBA" id="ARBA00022801"/>
    </source>
</evidence>
<evidence type="ECO:0000256" key="1">
    <source>
        <dbReference type="ARBA" id="ARBA00008455"/>
    </source>
</evidence>
<evidence type="ECO:0000313" key="10">
    <source>
        <dbReference type="EMBL" id="KAK2177697.1"/>
    </source>
</evidence>
<name>A0AAD9NP74_RIDPI</name>
<dbReference type="FunFam" id="3.90.70.10:FF:000087">
    <property type="entry name" value="Counting factor associated protein D"/>
    <property type="match status" value="1"/>
</dbReference>
<dbReference type="InterPro" id="IPR039417">
    <property type="entry name" value="Peptidase_C1A_papain-like"/>
</dbReference>
<organism evidence="10 11">
    <name type="scientific">Ridgeia piscesae</name>
    <name type="common">Tubeworm</name>
    <dbReference type="NCBI Taxonomy" id="27915"/>
    <lineage>
        <taxon>Eukaryota</taxon>
        <taxon>Metazoa</taxon>
        <taxon>Spiralia</taxon>
        <taxon>Lophotrochozoa</taxon>
        <taxon>Annelida</taxon>
        <taxon>Polychaeta</taxon>
        <taxon>Sedentaria</taxon>
        <taxon>Canalipalpata</taxon>
        <taxon>Sabellida</taxon>
        <taxon>Siboglinidae</taxon>
        <taxon>Ridgeia</taxon>
    </lineage>
</organism>
<keyword evidence="3" id="KW-0378">Hydrolase</keyword>
<evidence type="ECO:0000256" key="4">
    <source>
        <dbReference type="ARBA" id="ARBA00022807"/>
    </source>
</evidence>
<dbReference type="EMBL" id="JAODUO010000583">
    <property type="protein sequence ID" value="KAK2177697.1"/>
    <property type="molecule type" value="Genomic_DNA"/>
</dbReference>
<dbReference type="InterPro" id="IPR013128">
    <property type="entry name" value="Peptidase_C1A"/>
</dbReference>
<dbReference type="InterPro" id="IPR013201">
    <property type="entry name" value="Prot_inhib_I29"/>
</dbReference>
<keyword evidence="7" id="KW-0732">Signal</keyword>
<reference evidence="10" key="1">
    <citation type="journal article" date="2023" name="Mol. Biol. Evol.">
        <title>Third-Generation Sequencing Reveals the Adaptive Role of the Epigenome in Three Deep-Sea Polychaetes.</title>
        <authorList>
            <person name="Perez M."/>
            <person name="Aroh O."/>
            <person name="Sun Y."/>
            <person name="Lan Y."/>
            <person name="Juniper S.K."/>
            <person name="Young C.R."/>
            <person name="Angers B."/>
            <person name="Qian P.Y."/>
        </authorList>
    </citation>
    <scope>NUCLEOTIDE SEQUENCE</scope>
    <source>
        <strain evidence="10">R07B-5</strain>
    </source>
</reference>
<dbReference type="GO" id="GO:0006508">
    <property type="term" value="P:proteolysis"/>
    <property type="evidence" value="ECO:0007669"/>
    <property type="project" value="UniProtKB-KW"/>
</dbReference>
<evidence type="ECO:0000256" key="5">
    <source>
        <dbReference type="ARBA" id="ARBA00023145"/>
    </source>
</evidence>
<dbReference type="Proteomes" id="UP001209878">
    <property type="component" value="Unassembled WGS sequence"/>
</dbReference>
<evidence type="ECO:0000313" key="11">
    <source>
        <dbReference type="Proteomes" id="UP001209878"/>
    </source>
</evidence>
<dbReference type="InterPro" id="IPR038765">
    <property type="entry name" value="Papain-like_cys_pep_sf"/>
</dbReference>
<dbReference type="Pfam" id="PF08246">
    <property type="entry name" value="Inhibitor_I29"/>
    <property type="match status" value="1"/>
</dbReference>
<keyword evidence="4" id="KW-0788">Thiol protease</keyword>
<dbReference type="AlphaFoldDB" id="A0AAD9NP74"/>
<evidence type="ECO:0000256" key="2">
    <source>
        <dbReference type="ARBA" id="ARBA00022670"/>
    </source>
</evidence>
<comment type="similarity">
    <text evidence="1">Belongs to the peptidase C1 family.</text>
</comment>
<evidence type="ECO:0000259" key="8">
    <source>
        <dbReference type="SMART" id="SM00645"/>
    </source>
</evidence>
<proteinExistence type="inferred from homology"/>
<dbReference type="GO" id="GO:0008234">
    <property type="term" value="F:cysteine-type peptidase activity"/>
    <property type="evidence" value="ECO:0007669"/>
    <property type="project" value="UniProtKB-KW"/>
</dbReference>